<organism evidence="4 5">
    <name type="scientific">Gymnopilus dilepis</name>
    <dbReference type="NCBI Taxonomy" id="231916"/>
    <lineage>
        <taxon>Eukaryota</taxon>
        <taxon>Fungi</taxon>
        <taxon>Dikarya</taxon>
        <taxon>Basidiomycota</taxon>
        <taxon>Agaricomycotina</taxon>
        <taxon>Agaricomycetes</taxon>
        <taxon>Agaricomycetidae</taxon>
        <taxon>Agaricales</taxon>
        <taxon>Agaricineae</taxon>
        <taxon>Hymenogastraceae</taxon>
        <taxon>Gymnopilus</taxon>
    </lineage>
</organism>
<dbReference type="Gene3D" id="3.30.160.60">
    <property type="entry name" value="Classic Zinc Finger"/>
    <property type="match status" value="1"/>
</dbReference>
<dbReference type="InterPro" id="IPR013087">
    <property type="entry name" value="Znf_C2H2_type"/>
</dbReference>
<dbReference type="AlphaFoldDB" id="A0A409XZW7"/>
<proteinExistence type="predicted"/>
<name>A0A409XZW7_9AGAR</name>
<evidence type="ECO:0000256" key="2">
    <source>
        <dbReference type="SAM" id="MobiDB-lite"/>
    </source>
</evidence>
<evidence type="ECO:0000259" key="3">
    <source>
        <dbReference type="PROSITE" id="PS50157"/>
    </source>
</evidence>
<keyword evidence="1" id="KW-0863">Zinc-finger</keyword>
<feature type="domain" description="C2H2-type" evidence="3">
    <location>
        <begin position="308"/>
        <end position="337"/>
    </location>
</feature>
<comment type="caution">
    <text evidence="4">The sequence shown here is derived from an EMBL/GenBank/DDBJ whole genome shotgun (WGS) entry which is preliminary data.</text>
</comment>
<dbReference type="PROSITE" id="PS00028">
    <property type="entry name" value="ZINC_FINGER_C2H2_1"/>
    <property type="match status" value="1"/>
</dbReference>
<keyword evidence="5" id="KW-1185">Reference proteome</keyword>
<keyword evidence="1" id="KW-0479">Metal-binding</keyword>
<evidence type="ECO:0000256" key="1">
    <source>
        <dbReference type="PROSITE-ProRule" id="PRU00042"/>
    </source>
</evidence>
<keyword evidence="1" id="KW-0862">Zinc</keyword>
<gene>
    <name evidence="4" type="ORF">CVT26_005588</name>
</gene>
<evidence type="ECO:0000313" key="5">
    <source>
        <dbReference type="Proteomes" id="UP000284706"/>
    </source>
</evidence>
<dbReference type="EMBL" id="NHYE01001386">
    <property type="protein sequence ID" value="PPQ96261.1"/>
    <property type="molecule type" value="Genomic_DNA"/>
</dbReference>
<dbReference type="Proteomes" id="UP000284706">
    <property type="component" value="Unassembled WGS sequence"/>
</dbReference>
<dbReference type="GO" id="GO:0008270">
    <property type="term" value="F:zinc ion binding"/>
    <property type="evidence" value="ECO:0007669"/>
    <property type="project" value="UniProtKB-KW"/>
</dbReference>
<dbReference type="InterPro" id="IPR036236">
    <property type="entry name" value="Znf_C2H2_sf"/>
</dbReference>
<sequence length="383" mass="41293">MSTPASDQQCQIGINVEYVADAPSEHEPGPLSGLGLGFGYLTPDSMSWRSHQSAPSEAGSDCHSDASSPFPSPFLGASDLFTDPPPSSVETAALDAMPLLSLHTDFPYNYHSPNASPSPSSPYSDSPASASSHYSNEYLLSYSASPFSSSQSSLLGSVHSPSSSPIKSPHALLGLDLYPSPEASPSLYPASISPVHEGLYLTPGPHDNRYPMSPLSPSLFQPLPGPVQPPKTSPTFIPEVTEFITEVAESQSQLNAESVRHQLLETLSPGDPNTADLKTLFSKSAKSTVSTEAGRLASESRRKHPARFACHFPGCNSTFTRKLGLENHHKSHLGITDQQCRFCSKRFPNSLPRHMKRCKDNPNRITTKKTKRPEFSAESGTMR</sequence>
<dbReference type="STRING" id="231916.A0A409XZW7"/>
<dbReference type="OrthoDB" id="3437960at2759"/>
<accession>A0A409XZW7</accession>
<protein>
    <recommendedName>
        <fullName evidence="3">C2H2-type domain-containing protein</fullName>
    </recommendedName>
</protein>
<evidence type="ECO:0000313" key="4">
    <source>
        <dbReference type="EMBL" id="PPQ96261.1"/>
    </source>
</evidence>
<dbReference type="SUPFAM" id="SSF57667">
    <property type="entry name" value="beta-beta-alpha zinc fingers"/>
    <property type="match status" value="1"/>
</dbReference>
<feature type="region of interest" description="Disordered" evidence="2">
    <location>
        <begin position="353"/>
        <end position="383"/>
    </location>
</feature>
<reference evidence="4 5" key="1">
    <citation type="journal article" date="2018" name="Evol. Lett.">
        <title>Horizontal gene cluster transfer increased hallucinogenic mushroom diversity.</title>
        <authorList>
            <person name="Reynolds H.T."/>
            <person name="Vijayakumar V."/>
            <person name="Gluck-Thaler E."/>
            <person name="Korotkin H.B."/>
            <person name="Matheny P.B."/>
            <person name="Slot J.C."/>
        </authorList>
    </citation>
    <scope>NUCLEOTIDE SEQUENCE [LARGE SCALE GENOMIC DNA]</scope>
    <source>
        <strain evidence="4 5">SRW20</strain>
    </source>
</reference>
<dbReference type="PROSITE" id="PS50157">
    <property type="entry name" value="ZINC_FINGER_C2H2_2"/>
    <property type="match status" value="1"/>
</dbReference>
<dbReference type="InParanoid" id="A0A409XZW7"/>
<feature type="region of interest" description="Disordered" evidence="2">
    <location>
        <begin position="47"/>
        <end position="89"/>
    </location>
</feature>